<evidence type="ECO:0000313" key="1">
    <source>
        <dbReference type="EMBL" id="CAF5084697.1"/>
    </source>
</evidence>
<feature type="non-terminal residue" evidence="1">
    <location>
        <position position="1"/>
    </location>
</feature>
<dbReference type="Gene3D" id="2.60.40.1180">
    <property type="entry name" value="Golgi alpha-mannosidase II"/>
    <property type="match status" value="1"/>
</dbReference>
<dbReference type="Proteomes" id="UP000663848">
    <property type="component" value="Unassembled WGS sequence"/>
</dbReference>
<proteinExistence type="predicted"/>
<gene>
    <name evidence="1" type="ORF">QYT958_LOCUS44082</name>
</gene>
<dbReference type="AlphaFoldDB" id="A0A822DW34"/>
<reference evidence="1" key="1">
    <citation type="submission" date="2021-02" db="EMBL/GenBank/DDBJ databases">
        <authorList>
            <person name="Nowell W R."/>
        </authorList>
    </citation>
    <scope>NUCLEOTIDE SEQUENCE</scope>
</reference>
<sequence>GYTYDYRRKRQLVYRRFIFKNNELRSKSLDTSSKFVTEAWIERIIIVGYPKKPNKVIINSG</sequence>
<name>A0A822DW34_9BILA</name>
<dbReference type="EMBL" id="CAJOBR010066182">
    <property type="protein sequence ID" value="CAF5084697.1"/>
    <property type="molecule type" value="Genomic_DNA"/>
</dbReference>
<comment type="caution">
    <text evidence="1">The sequence shown here is derived from an EMBL/GenBank/DDBJ whole genome shotgun (WGS) entry which is preliminary data.</text>
</comment>
<evidence type="ECO:0000313" key="2">
    <source>
        <dbReference type="Proteomes" id="UP000663848"/>
    </source>
</evidence>
<accession>A0A822DW34</accession>
<dbReference type="InterPro" id="IPR013780">
    <property type="entry name" value="Glyco_hydro_b"/>
</dbReference>
<feature type="non-terminal residue" evidence="1">
    <location>
        <position position="61"/>
    </location>
</feature>
<protein>
    <submittedName>
        <fullName evidence="1">Uncharacterized protein</fullName>
    </submittedName>
</protein>
<organism evidence="1 2">
    <name type="scientific">Rotaria socialis</name>
    <dbReference type="NCBI Taxonomy" id="392032"/>
    <lineage>
        <taxon>Eukaryota</taxon>
        <taxon>Metazoa</taxon>
        <taxon>Spiralia</taxon>
        <taxon>Gnathifera</taxon>
        <taxon>Rotifera</taxon>
        <taxon>Eurotatoria</taxon>
        <taxon>Bdelloidea</taxon>
        <taxon>Philodinida</taxon>
        <taxon>Philodinidae</taxon>
        <taxon>Rotaria</taxon>
    </lineage>
</organism>